<keyword evidence="2" id="KW-0677">Repeat</keyword>
<dbReference type="Proteomes" id="UP000485058">
    <property type="component" value="Unassembled WGS sequence"/>
</dbReference>
<dbReference type="PROSITE" id="PS50222">
    <property type="entry name" value="EF_HAND_2"/>
    <property type="match status" value="2"/>
</dbReference>
<keyword evidence="3" id="KW-0106">Calcium</keyword>
<dbReference type="EMBL" id="BLLF01000121">
    <property type="protein sequence ID" value="GFH07875.1"/>
    <property type="molecule type" value="Genomic_DNA"/>
</dbReference>
<dbReference type="Pfam" id="PF13499">
    <property type="entry name" value="EF-hand_7"/>
    <property type="match status" value="1"/>
</dbReference>
<dbReference type="AlphaFoldDB" id="A0A6A0AA51"/>
<feature type="domain" description="EF-hand" evidence="4">
    <location>
        <begin position="63"/>
        <end position="97"/>
    </location>
</feature>
<dbReference type="InterPro" id="IPR002048">
    <property type="entry name" value="EF_hand_dom"/>
</dbReference>
<dbReference type="Gene3D" id="1.10.238.10">
    <property type="entry name" value="EF-hand"/>
    <property type="match status" value="1"/>
</dbReference>
<reference evidence="6 7" key="1">
    <citation type="submission" date="2020-02" db="EMBL/GenBank/DDBJ databases">
        <title>Draft genome sequence of Haematococcus lacustris strain NIES-144.</title>
        <authorList>
            <person name="Morimoto D."/>
            <person name="Nakagawa S."/>
            <person name="Yoshida T."/>
            <person name="Sawayama S."/>
        </authorList>
    </citation>
    <scope>NUCLEOTIDE SEQUENCE [LARGE SCALE GENOMIC DNA]</scope>
    <source>
        <strain evidence="6 7">NIES-144</strain>
    </source>
</reference>
<evidence type="ECO:0000259" key="4">
    <source>
        <dbReference type="PROSITE" id="PS50222"/>
    </source>
</evidence>
<evidence type="ECO:0000313" key="6">
    <source>
        <dbReference type="EMBL" id="GFH29283.1"/>
    </source>
</evidence>
<keyword evidence="7" id="KW-1185">Reference proteome</keyword>
<protein>
    <recommendedName>
        <fullName evidence="4">EF-hand domain-containing protein</fullName>
    </recommendedName>
</protein>
<evidence type="ECO:0000256" key="3">
    <source>
        <dbReference type="ARBA" id="ARBA00022837"/>
    </source>
</evidence>
<evidence type="ECO:0000256" key="1">
    <source>
        <dbReference type="ARBA" id="ARBA00022723"/>
    </source>
</evidence>
<dbReference type="SUPFAM" id="SSF47473">
    <property type="entry name" value="EF-hand"/>
    <property type="match status" value="1"/>
</dbReference>
<feature type="domain" description="EF-hand" evidence="4">
    <location>
        <begin position="22"/>
        <end position="57"/>
    </location>
</feature>
<dbReference type="InterPro" id="IPR018247">
    <property type="entry name" value="EF_Hand_1_Ca_BS"/>
</dbReference>
<dbReference type="SMART" id="SM00054">
    <property type="entry name" value="EFh"/>
    <property type="match status" value="2"/>
</dbReference>
<dbReference type="GO" id="GO:0005509">
    <property type="term" value="F:calcium ion binding"/>
    <property type="evidence" value="ECO:0007669"/>
    <property type="project" value="InterPro"/>
</dbReference>
<dbReference type="PANTHER" id="PTHR45942">
    <property type="entry name" value="PROTEIN PHOSPATASE 3 REGULATORY SUBUNIT B ALPHA ISOFORM TYPE 1"/>
    <property type="match status" value="1"/>
</dbReference>
<accession>A0A6A0AA51</accession>
<dbReference type="InterPro" id="IPR011992">
    <property type="entry name" value="EF-hand-dom_pair"/>
</dbReference>
<dbReference type="PROSITE" id="PS00018">
    <property type="entry name" value="EF_HAND_1"/>
    <property type="match status" value="2"/>
</dbReference>
<name>A0A6A0AA51_HAELA</name>
<evidence type="ECO:0000256" key="2">
    <source>
        <dbReference type="ARBA" id="ARBA00022737"/>
    </source>
</evidence>
<gene>
    <name evidence="5" type="ORF">HaLaN_02743</name>
    <name evidence="6" type="ORF">HaLaN_27919</name>
</gene>
<evidence type="ECO:0000313" key="7">
    <source>
        <dbReference type="Proteomes" id="UP000485058"/>
    </source>
</evidence>
<organism evidence="6 7">
    <name type="scientific">Haematococcus lacustris</name>
    <name type="common">Green alga</name>
    <name type="synonym">Haematococcus pluvialis</name>
    <dbReference type="NCBI Taxonomy" id="44745"/>
    <lineage>
        <taxon>Eukaryota</taxon>
        <taxon>Viridiplantae</taxon>
        <taxon>Chlorophyta</taxon>
        <taxon>core chlorophytes</taxon>
        <taxon>Chlorophyceae</taxon>
        <taxon>CS clade</taxon>
        <taxon>Chlamydomonadales</taxon>
        <taxon>Haematococcaceae</taxon>
        <taxon>Haematococcus</taxon>
    </lineage>
</organism>
<sequence length="97" mass="10718">MLFSHFAGASPQALTYFGTLDQAEEQYKFAFRLYDVDGDGFVGGTDLYNTLSALSGRSHSDAQMEQVVHNTLLHFDEDGDNKLSMEEFKALLASSSL</sequence>
<comment type="caution">
    <text evidence="6">The sequence shown here is derived from an EMBL/GenBank/DDBJ whole genome shotgun (WGS) entry which is preliminary data.</text>
</comment>
<proteinExistence type="predicted"/>
<keyword evidence="1" id="KW-0479">Metal-binding</keyword>
<dbReference type="CDD" id="cd00051">
    <property type="entry name" value="EFh"/>
    <property type="match status" value="1"/>
</dbReference>
<dbReference type="EMBL" id="BLLF01004272">
    <property type="protein sequence ID" value="GFH29283.1"/>
    <property type="molecule type" value="Genomic_DNA"/>
</dbReference>
<evidence type="ECO:0000313" key="5">
    <source>
        <dbReference type="EMBL" id="GFH07875.1"/>
    </source>
</evidence>